<keyword evidence="6" id="KW-0503">Monooxygenase</keyword>
<evidence type="ECO:0000256" key="1">
    <source>
        <dbReference type="ARBA" id="ARBA00010617"/>
    </source>
</evidence>
<evidence type="ECO:0000256" key="2">
    <source>
        <dbReference type="ARBA" id="ARBA00022617"/>
    </source>
</evidence>
<dbReference type="PANTHER" id="PTHR46696:SF4">
    <property type="entry name" value="BIOTIN BIOSYNTHESIS CYTOCHROME P450"/>
    <property type="match status" value="1"/>
</dbReference>
<protein>
    <submittedName>
        <fullName evidence="10">Unannotated protein</fullName>
    </submittedName>
</protein>
<evidence type="ECO:0000256" key="5">
    <source>
        <dbReference type="ARBA" id="ARBA00023004"/>
    </source>
</evidence>
<keyword evidence="5" id="KW-0408">Iron</keyword>
<evidence type="ECO:0000256" key="3">
    <source>
        <dbReference type="ARBA" id="ARBA00022723"/>
    </source>
</evidence>
<proteinExistence type="inferred from homology"/>
<evidence type="ECO:0000256" key="6">
    <source>
        <dbReference type="ARBA" id="ARBA00023033"/>
    </source>
</evidence>
<reference evidence="10" key="1">
    <citation type="submission" date="2020-05" db="EMBL/GenBank/DDBJ databases">
        <authorList>
            <person name="Chiriac C."/>
            <person name="Salcher M."/>
            <person name="Ghai R."/>
            <person name="Kavagutti S V."/>
        </authorList>
    </citation>
    <scope>NUCLEOTIDE SEQUENCE</scope>
</reference>
<dbReference type="InterPro" id="IPR036396">
    <property type="entry name" value="Cyt_P450_sf"/>
</dbReference>
<dbReference type="EMBL" id="CAFABA010000018">
    <property type="protein sequence ID" value="CAB4820419.1"/>
    <property type="molecule type" value="Genomic_DNA"/>
</dbReference>
<gene>
    <name evidence="7" type="ORF">UFOPK2754_02637</name>
    <name evidence="8" type="ORF">UFOPK3139_00664</name>
    <name evidence="9" type="ORF">UFOPK3543_02810</name>
    <name evidence="10" type="ORF">UFOPK3967_02835</name>
</gene>
<dbReference type="PRINTS" id="PR00359">
    <property type="entry name" value="BP450"/>
</dbReference>
<sequence>MTTPIYDPADPTYADRSHDIYRTMRDEHPLYTDPAGRFYALSRFEDVRNACTDWDTFSSVGKQESQYIKVTMNSLDPPRHTAMRALIARGFTPRRVNDLEDGIRQIARDLLVRFVDEGRGDAIADYAAILPSVVMGRLIGLSDDEISFCRELTDEFMHQTQVHAQHGPAARSYEVFASVLERRRAAPENDLMSALLAADINGERLTEDELLGFGWLLLVGGNDTTTNLIGNGLELFFRHPEQRRLLIDQPALLPDAVDEVLRIASPTHSLPRVTAIDAATPYGVIPKGSRVLLLWAAANLDEREFPDPEHFAIERRAPRHLALGHGVHFCMGASLAKLEARIAWEEWLRVLPDYELTEMPQHFVSSTFNGWAALPVASRSGVTGDPTILRETDGRR</sequence>
<accession>A0A6J7QWQ1</accession>
<dbReference type="GO" id="GO:0005506">
    <property type="term" value="F:iron ion binding"/>
    <property type="evidence" value="ECO:0007669"/>
    <property type="project" value="InterPro"/>
</dbReference>
<keyword evidence="4" id="KW-0560">Oxidoreductase</keyword>
<evidence type="ECO:0000313" key="7">
    <source>
        <dbReference type="EMBL" id="CAB4764329.1"/>
    </source>
</evidence>
<evidence type="ECO:0000313" key="9">
    <source>
        <dbReference type="EMBL" id="CAB4933516.1"/>
    </source>
</evidence>
<dbReference type="InterPro" id="IPR001128">
    <property type="entry name" value="Cyt_P450"/>
</dbReference>
<dbReference type="AlphaFoldDB" id="A0A6J7QWQ1"/>
<evidence type="ECO:0000313" key="8">
    <source>
        <dbReference type="EMBL" id="CAB4820419.1"/>
    </source>
</evidence>
<comment type="similarity">
    <text evidence="1">Belongs to the cytochrome P450 family.</text>
</comment>
<dbReference type="EMBL" id="CAEZYR010000126">
    <property type="protein sequence ID" value="CAB4764329.1"/>
    <property type="molecule type" value="Genomic_DNA"/>
</dbReference>
<dbReference type="Pfam" id="PF00067">
    <property type="entry name" value="p450"/>
    <property type="match status" value="1"/>
</dbReference>
<dbReference type="InterPro" id="IPR002397">
    <property type="entry name" value="Cyt_P450_B"/>
</dbReference>
<dbReference type="FunFam" id="1.10.630.10:FF:000018">
    <property type="entry name" value="Cytochrome P450 monooxygenase"/>
    <property type="match status" value="1"/>
</dbReference>
<dbReference type="GO" id="GO:0006707">
    <property type="term" value="P:cholesterol catabolic process"/>
    <property type="evidence" value="ECO:0007669"/>
    <property type="project" value="TreeGrafter"/>
</dbReference>
<dbReference type="Gene3D" id="1.10.630.10">
    <property type="entry name" value="Cytochrome P450"/>
    <property type="match status" value="1"/>
</dbReference>
<name>A0A6J7QWQ1_9ZZZZ</name>
<evidence type="ECO:0000313" key="10">
    <source>
        <dbReference type="EMBL" id="CAB5022200.1"/>
    </source>
</evidence>
<keyword evidence="2" id="KW-0349">Heme</keyword>
<dbReference type="GO" id="GO:0036199">
    <property type="term" value="F:cholest-4-en-3-one 26-monooxygenase activity"/>
    <property type="evidence" value="ECO:0007669"/>
    <property type="project" value="TreeGrafter"/>
</dbReference>
<evidence type="ECO:0000256" key="4">
    <source>
        <dbReference type="ARBA" id="ARBA00023002"/>
    </source>
</evidence>
<keyword evidence="3" id="KW-0479">Metal-binding</keyword>
<organism evidence="10">
    <name type="scientific">freshwater metagenome</name>
    <dbReference type="NCBI Taxonomy" id="449393"/>
    <lineage>
        <taxon>unclassified sequences</taxon>
        <taxon>metagenomes</taxon>
        <taxon>ecological metagenomes</taxon>
    </lineage>
</organism>
<dbReference type="PANTHER" id="PTHR46696">
    <property type="entry name" value="P450, PUTATIVE (EUROFUNG)-RELATED"/>
    <property type="match status" value="1"/>
</dbReference>
<dbReference type="EMBL" id="CAFBMH010000159">
    <property type="protein sequence ID" value="CAB4933516.1"/>
    <property type="molecule type" value="Genomic_DNA"/>
</dbReference>
<dbReference type="EMBL" id="CAFBOS010000251">
    <property type="protein sequence ID" value="CAB5022200.1"/>
    <property type="molecule type" value="Genomic_DNA"/>
</dbReference>
<dbReference type="GO" id="GO:0008395">
    <property type="term" value="F:steroid hydroxylase activity"/>
    <property type="evidence" value="ECO:0007669"/>
    <property type="project" value="TreeGrafter"/>
</dbReference>
<dbReference type="SUPFAM" id="SSF48264">
    <property type="entry name" value="Cytochrome P450"/>
    <property type="match status" value="1"/>
</dbReference>
<dbReference type="GO" id="GO:0020037">
    <property type="term" value="F:heme binding"/>
    <property type="evidence" value="ECO:0007669"/>
    <property type="project" value="InterPro"/>
</dbReference>